<comment type="caution">
    <text evidence="3">The sequence shown here is derived from an EMBL/GenBank/DDBJ whole genome shotgun (WGS) entry which is preliminary data.</text>
</comment>
<dbReference type="InterPro" id="IPR036291">
    <property type="entry name" value="NAD(P)-bd_dom_sf"/>
</dbReference>
<gene>
    <name evidence="3" type="ORF">F4X14_09460</name>
</gene>
<proteinExistence type="predicted"/>
<dbReference type="SUPFAM" id="SSF51735">
    <property type="entry name" value="NAD(P)-binding Rossmann-fold domains"/>
    <property type="match status" value="1"/>
</dbReference>
<reference evidence="3" key="1">
    <citation type="submission" date="2019-09" db="EMBL/GenBank/DDBJ databases">
        <title>Characterisation of the sponge microbiome using genome-centric metagenomics.</title>
        <authorList>
            <person name="Engelberts J.P."/>
            <person name="Robbins S.J."/>
            <person name="De Goeij J.M."/>
            <person name="Aranda M."/>
            <person name="Bell S.C."/>
            <person name="Webster N.S."/>
        </authorList>
    </citation>
    <scope>NUCLEOTIDE SEQUENCE</scope>
    <source>
        <strain evidence="3">SB0661_bin_32</strain>
    </source>
</reference>
<dbReference type="AlphaFoldDB" id="A0A6B1D6E1"/>
<dbReference type="Pfam" id="PF13380">
    <property type="entry name" value="CoA_binding_2"/>
    <property type="match status" value="1"/>
</dbReference>
<dbReference type="PANTHER" id="PTHR33303:SF2">
    <property type="entry name" value="COA-BINDING DOMAIN-CONTAINING PROTEIN"/>
    <property type="match status" value="1"/>
</dbReference>
<name>A0A6B1D6E1_9CHLR</name>
<evidence type="ECO:0000259" key="2">
    <source>
        <dbReference type="SMART" id="SM00881"/>
    </source>
</evidence>
<dbReference type="SMART" id="SM00881">
    <property type="entry name" value="CoA_binding"/>
    <property type="match status" value="1"/>
</dbReference>
<feature type="domain" description="CoA-binding" evidence="2">
    <location>
        <begin position="91"/>
        <end position="183"/>
    </location>
</feature>
<feature type="region of interest" description="Disordered" evidence="1">
    <location>
        <begin position="214"/>
        <end position="239"/>
    </location>
</feature>
<evidence type="ECO:0000313" key="3">
    <source>
        <dbReference type="EMBL" id="MYC95188.1"/>
    </source>
</evidence>
<dbReference type="Gene3D" id="3.40.50.720">
    <property type="entry name" value="NAD(P)-binding Rossmann-like Domain"/>
    <property type="match status" value="1"/>
</dbReference>
<evidence type="ECO:0000256" key="1">
    <source>
        <dbReference type="SAM" id="MobiDB-lite"/>
    </source>
</evidence>
<accession>A0A6B1D6E1</accession>
<protein>
    <submittedName>
        <fullName evidence="3">CoA-binding protein</fullName>
    </submittedName>
</protein>
<dbReference type="InterPro" id="IPR003781">
    <property type="entry name" value="CoA-bd"/>
</dbReference>
<organism evidence="3">
    <name type="scientific">Caldilineaceae bacterium SB0661_bin_32</name>
    <dbReference type="NCBI Taxonomy" id="2605255"/>
    <lineage>
        <taxon>Bacteria</taxon>
        <taxon>Bacillati</taxon>
        <taxon>Chloroflexota</taxon>
        <taxon>Caldilineae</taxon>
        <taxon>Caldilineales</taxon>
        <taxon>Caldilineaceae</taxon>
    </lineage>
</organism>
<feature type="compositionally biased region" description="Pro residues" evidence="1">
    <location>
        <begin position="223"/>
        <end position="233"/>
    </location>
</feature>
<sequence>MKSTIERISPFFDMGANRERGLRRRRTFSRANRMPSCLNVLDRSLTQQFGRKYTLSAGKPASCLRPIRQRDRPNFMAGNTMQEMKSLIEKYVNEPVWAVVGASNSKAKYGNRIYLKLREAGYTVYPVNRRERLIEGDTAYSSLIDLPEPPTVINMVVPPVEAPAVAAQAKAAGAQAIWFQPGAESDAAVRWAQDHGLDVIEACILVQLALMPRPEGTELNRPPSQPRPTPSPDPTTSTR</sequence>
<dbReference type="EMBL" id="VXMH01000046">
    <property type="protein sequence ID" value="MYC95188.1"/>
    <property type="molecule type" value="Genomic_DNA"/>
</dbReference>
<dbReference type="PANTHER" id="PTHR33303">
    <property type="entry name" value="CYTOPLASMIC PROTEIN-RELATED"/>
    <property type="match status" value="1"/>
</dbReference>